<comment type="catalytic activity">
    <reaction evidence="10">
        <text>aceneuramate = aldehydo-N-acetyl-D-mannosamine + pyruvate</text>
        <dbReference type="Rhea" id="RHEA:23296"/>
        <dbReference type="ChEBI" id="CHEBI:15361"/>
        <dbReference type="ChEBI" id="CHEBI:17122"/>
        <dbReference type="ChEBI" id="CHEBI:173083"/>
        <dbReference type="EC" id="4.1.3.3"/>
    </reaction>
</comment>
<comment type="subcellular location">
    <subcellularLocation>
        <location evidence="1">Cytoplasm</location>
    </subcellularLocation>
</comment>
<keyword evidence="6" id="KW-0963">Cytoplasm</keyword>
<evidence type="ECO:0000256" key="2">
    <source>
        <dbReference type="ARBA" id="ARBA00004878"/>
    </source>
</evidence>
<name>A0A8B8A774_CRAVI</name>
<evidence type="ECO:0000256" key="5">
    <source>
        <dbReference type="ARBA" id="ARBA00012911"/>
    </source>
</evidence>
<dbReference type="PANTHER" id="PTHR12128:SF21">
    <property type="entry name" value="N-ACETYLNEURAMINATE LYASE"/>
    <property type="match status" value="1"/>
</dbReference>
<keyword evidence="8" id="KW-0704">Schiff base</keyword>
<proteinExistence type="inferred from homology"/>
<evidence type="ECO:0000313" key="12">
    <source>
        <dbReference type="RefSeq" id="XP_022287010.1"/>
    </source>
</evidence>
<evidence type="ECO:0000256" key="8">
    <source>
        <dbReference type="ARBA" id="ARBA00023270"/>
    </source>
</evidence>
<dbReference type="Pfam" id="PF00701">
    <property type="entry name" value="DHDPS"/>
    <property type="match status" value="1"/>
</dbReference>
<evidence type="ECO:0000256" key="3">
    <source>
        <dbReference type="ARBA" id="ARBA00006324"/>
    </source>
</evidence>
<dbReference type="AlphaFoldDB" id="A0A8B8A774"/>
<dbReference type="EC" id="4.1.3.3" evidence="5"/>
<dbReference type="GO" id="GO:0005737">
    <property type="term" value="C:cytoplasm"/>
    <property type="evidence" value="ECO:0007669"/>
    <property type="project" value="UniProtKB-SubCell"/>
</dbReference>
<gene>
    <name evidence="12" type="primary">LOC111099837</name>
</gene>
<evidence type="ECO:0000256" key="9">
    <source>
        <dbReference type="ARBA" id="ARBA00023277"/>
    </source>
</evidence>
<evidence type="ECO:0000256" key="1">
    <source>
        <dbReference type="ARBA" id="ARBA00004496"/>
    </source>
</evidence>
<dbReference type="Proteomes" id="UP000694844">
    <property type="component" value="Chromosome 6"/>
</dbReference>
<dbReference type="PANTHER" id="PTHR12128">
    <property type="entry name" value="DIHYDRODIPICOLINATE SYNTHASE"/>
    <property type="match status" value="1"/>
</dbReference>
<evidence type="ECO:0000256" key="10">
    <source>
        <dbReference type="ARBA" id="ARBA00044906"/>
    </source>
</evidence>
<evidence type="ECO:0000256" key="6">
    <source>
        <dbReference type="ARBA" id="ARBA00022490"/>
    </source>
</evidence>
<accession>A0A8B8A774</accession>
<dbReference type="GeneID" id="111099837"/>
<dbReference type="Gene3D" id="3.20.20.70">
    <property type="entry name" value="Aldolase class I"/>
    <property type="match status" value="1"/>
</dbReference>
<protein>
    <recommendedName>
        <fullName evidence="5">N-acetylneuraminate lyase</fullName>
        <ecNumber evidence="5">4.1.3.3</ecNumber>
    </recommendedName>
</protein>
<dbReference type="RefSeq" id="XP_022287010.1">
    <property type="nucleotide sequence ID" value="XM_022431302.1"/>
</dbReference>
<dbReference type="PRINTS" id="PR00146">
    <property type="entry name" value="DHPICSNTHASE"/>
</dbReference>
<keyword evidence="9" id="KW-0119">Carbohydrate metabolism</keyword>
<evidence type="ECO:0000256" key="4">
    <source>
        <dbReference type="ARBA" id="ARBA00011881"/>
    </source>
</evidence>
<keyword evidence="7" id="KW-0456">Lyase</keyword>
<comment type="pathway">
    <text evidence="2">Amino-sugar metabolism; N-acetylneuraminate degradation.</text>
</comment>
<dbReference type="GO" id="GO:0008747">
    <property type="term" value="F:N-acetylneuraminate lyase activity"/>
    <property type="evidence" value="ECO:0007669"/>
    <property type="project" value="UniProtKB-EC"/>
</dbReference>
<dbReference type="InterPro" id="IPR002220">
    <property type="entry name" value="DapA-like"/>
</dbReference>
<comment type="subunit">
    <text evidence="4">Homotetramer.</text>
</comment>
<dbReference type="OrthoDB" id="191315at2759"/>
<sequence length="85" mass="9268">MNNIKAVFVNGTTSEGKSLTKKERKKVAEKWILTSSGRLKIVVNVGGLNDRESIDLTKHAADARADAIASLPSLFFKPNSIDVVR</sequence>
<reference evidence="12" key="1">
    <citation type="submission" date="2025-08" db="UniProtKB">
        <authorList>
            <consortium name="RefSeq"/>
        </authorList>
    </citation>
    <scope>IDENTIFICATION</scope>
    <source>
        <tissue evidence="12">Whole sample</tissue>
    </source>
</reference>
<comment type="similarity">
    <text evidence="3">Belongs to the DapA family. NanA subfamily.</text>
</comment>
<keyword evidence="11" id="KW-1185">Reference proteome</keyword>
<evidence type="ECO:0000313" key="11">
    <source>
        <dbReference type="Proteomes" id="UP000694844"/>
    </source>
</evidence>
<evidence type="ECO:0000256" key="7">
    <source>
        <dbReference type="ARBA" id="ARBA00023239"/>
    </source>
</evidence>
<organism evidence="11 12">
    <name type="scientific">Crassostrea virginica</name>
    <name type="common">Eastern oyster</name>
    <dbReference type="NCBI Taxonomy" id="6565"/>
    <lineage>
        <taxon>Eukaryota</taxon>
        <taxon>Metazoa</taxon>
        <taxon>Spiralia</taxon>
        <taxon>Lophotrochozoa</taxon>
        <taxon>Mollusca</taxon>
        <taxon>Bivalvia</taxon>
        <taxon>Autobranchia</taxon>
        <taxon>Pteriomorphia</taxon>
        <taxon>Ostreida</taxon>
        <taxon>Ostreoidea</taxon>
        <taxon>Ostreidae</taxon>
        <taxon>Crassostrea</taxon>
    </lineage>
</organism>
<dbReference type="InterPro" id="IPR013785">
    <property type="entry name" value="Aldolase_TIM"/>
</dbReference>
<dbReference type="SUPFAM" id="SSF51569">
    <property type="entry name" value="Aldolase"/>
    <property type="match status" value="1"/>
</dbReference>
<dbReference type="KEGG" id="cvn:111099837"/>